<feature type="domain" description="Tetrapyrrole methylase" evidence="8">
    <location>
        <begin position="4"/>
        <end position="218"/>
    </location>
</feature>
<name>A0A366ICH3_9FIRM</name>
<dbReference type="GO" id="GO:0009236">
    <property type="term" value="P:cobalamin biosynthetic process"/>
    <property type="evidence" value="ECO:0007669"/>
    <property type="project" value="UniProtKB-UniRule"/>
</dbReference>
<dbReference type="InterPro" id="IPR014776">
    <property type="entry name" value="4pyrrole_Mease_sub2"/>
</dbReference>
<organism evidence="9 10">
    <name type="scientific">Alkalibaculum bacchi</name>
    <dbReference type="NCBI Taxonomy" id="645887"/>
    <lineage>
        <taxon>Bacteria</taxon>
        <taxon>Bacillati</taxon>
        <taxon>Bacillota</taxon>
        <taxon>Clostridia</taxon>
        <taxon>Eubacteriales</taxon>
        <taxon>Eubacteriaceae</taxon>
        <taxon>Alkalibaculum</taxon>
    </lineage>
</organism>
<evidence type="ECO:0000313" key="10">
    <source>
        <dbReference type="Proteomes" id="UP000253490"/>
    </source>
</evidence>
<dbReference type="InterPro" id="IPR014777">
    <property type="entry name" value="4pyrrole_Mease_sub1"/>
</dbReference>
<keyword evidence="10" id="KW-1185">Reference proteome</keyword>
<evidence type="ECO:0000313" key="9">
    <source>
        <dbReference type="EMBL" id="RBP68420.1"/>
    </source>
</evidence>
<dbReference type="InterPro" id="IPR035996">
    <property type="entry name" value="4pyrrol_Methylase_sf"/>
</dbReference>
<dbReference type="NCBIfam" id="TIGR01467">
    <property type="entry name" value="cobI_cbiL"/>
    <property type="match status" value="1"/>
</dbReference>
<dbReference type="PANTHER" id="PTHR43467:SF2">
    <property type="entry name" value="COBALT-PRECORRIN-2 C(20)-METHYLTRANSFERASE"/>
    <property type="match status" value="1"/>
</dbReference>
<dbReference type="GO" id="GO:0032259">
    <property type="term" value="P:methylation"/>
    <property type="evidence" value="ECO:0007669"/>
    <property type="project" value="UniProtKB-KW"/>
</dbReference>
<dbReference type="GO" id="GO:0030788">
    <property type="term" value="F:precorrin-2 C20-methyltransferase activity"/>
    <property type="evidence" value="ECO:0007669"/>
    <property type="project" value="InterPro"/>
</dbReference>
<sequence length="233" mass="26069">MLGRLYGIGVGPGDSGLITQKAIDIINKIDVIVAPITKMGKESKAFNIAKPYLKADVETVELEFPMIDLEKEKETLNAKWKENATKIAELLKQGKNLAFLTLGDPMVYSTYSYLFPYLEEVNIKPITIPGITSFCASAAELGVPIVQGNETFCVLTQITSLEEFDKYKELFENIVIMKPFSSRETINAAIEKYNLHDRVYAISNCGSENQEISRGFVKEDISYFTIILIKFGN</sequence>
<evidence type="ECO:0000256" key="4">
    <source>
        <dbReference type="ARBA" id="ARBA00022603"/>
    </source>
</evidence>
<evidence type="ECO:0000256" key="5">
    <source>
        <dbReference type="ARBA" id="ARBA00022679"/>
    </source>
</evidence>
<dbReference type="Pfam" id="PF00590">
    <property type="entry name" value="TP_methylase"/>
    <property type="match status" value="1"/>
</dbReference>
<dbReference type="RefSeq" id="WP_113919846.1">
    <property type="nucleotide sequence ID" value="NZ_QNRX01000003.1"/>
</dbReference>
<gene>
    <name evidence="9" type="ORF">DES36_103184</name>
</gene>
<comment type="pathway">
    <text evidence="1">Cofactor biosynthesis; adenosylcobalamin biosynthesis.</text>
</comment>
<evidence type="ECO:0000256" key="1">
    <source>
        <dbReference type="ARBA" id="ARBA00004953"/>
    </source>
</evidence>
<evidence type="ECO:0000256" key="7">
    <source>
        <dbReference type="PIRNR" id="PIRNR036427"/>
    </source>
</evidence>
<dbReference type="InterPro" id="IPR000878">
    <property type="entry name" value="4pyrrol_Mease"/>
</dbReference>
<dbReference type="PIRSF" id="PIRSF036427">
    <property type="entry name" value="Precrrn-2_mtase"/>
    <property type="match status" value="1"/>
</dbReference>
<dbReference type="PANTHER" id="PTHR43467">
    <property type="entry name" value="COBALT-PRECORRIN-2 C(20)-METHYLTRANSFERASE"/>
    <property type="match status" value="1"/>
</dbReference>
<dbReference type="InterPro" id="IPR006364">
    <property type="entry name" value="CobI/CbiL/CobIJ_dom"/>
</dbReference>
<evidence type="ECO:0000259" key="8">
    <source>
        <dbReference type="Pfam" id="PF00590"/>
    </source>
</evidence>
<evidence type="ECO:0000256" key="2">
    <source>
        <dbReference type="ARBA" id="ARBA00005879"/>
    </source>
</evidence>
<comment type="caution">
    <text evidence="9">The sequence shown here is derived from an EMBL/GenBank/DDBJ whole genome shotgun (WGS) entry which is preliminary data.</text>
</comment>
<dbReference type="Gene3D" id="3.40.1010.10">
    <property type="entry name" value="Cobalt-precorrin-4 Transmethylase, Domain 1"/>
    <property type="match status" value="1"/>
</dbReference>
<keyword evidence="5 9" id="KW-0808">Transferase</keyword>
<dbReference type="EMBL" id="QNRX01000003">
    <property type="protein sequence ID" value="RBP68420.1"/>
    <property type="molecule type" value="Genomic_DNA"/>
</dbReference>
<dbReference type="AlphaFoldDB" id="A0A366ICH3"/>
<protein>
    <submittedName>
        <fullName evidence="9">Precorrin-2/cobalt-factor-2 C20-methyltransferase</fullName>
    </submittedName>
</protein>
<comment type="similarity">
    <text evidence="2 7">Belongs to the precorrin methyltransferase family.</text>
</comment>
<dbReference type="OrthoDB" id="9804789at2"/>
<accession>A0A366ICH3</accession>
<keyword evidence="6" id="KW-0949">S-adenosyl-L-methionine</keyword>
<dbReference type="Gene3D" id="3.30.950.10">
    <property type="entry name" value="Methyltransferase, Cobalt-precorrin-4 Transmethylase, Domain 2"/>
    <property type="match status" value="1"/>
</dbReference>
<dbReference type="InterPro" id="IPR012382">
    <property type="entry name" value="CobI/CbiL"/>
</dbReference>
<dbReference type="Proteomes" id="UP000253490">
    <property type="component" value="Unassembled WGS sequence"/>
</dbReference>
<keyword evidence="4 9" id="KW-0489">Methyltransferase</keyword>
<dbReference type="CDD" id="cd11645">
    <property type="entry name" value="Precorrin_2_C20_MT"/>
    <property type="match status" value="1"/>
</dbReference>
<reference evidence="9 10" key="1">
    <citation type="submission" date="2018-06" db="EMBL/GenBank/DDBJ databases">
        <title>Genomic Encyclopedia of Type Strains, Phase IV (KMG-IV): sequencing the most valuable type-strain genomes for metagenomic binning, comparative biology and taxonomic classification.</title>
        <authorList>
            <person name="Goeker M."/>
        </authorList>
    </citation>
    <scope>NUCLEOTIDE SEQUENCE [LARGE SCALE GENOMIC DNA]</scope>
    <source>
        <strain evidence="9 10">DSM 22112</strain>
    </source>
</reference>
<dbReference type="UniPathway" id="UPA00148"/>
<dbReference type="SUPFAM" id="SSF53790">
    <property type="entry name" value="Tetrapyrrole methylase"/>
    <property type="match status" value="1"/>
</dbReference>
<proteinExistence type="inferred from homology"/>
<evidence type="ECO:0000256" key="6">
    <source>
        <dbReference type="ARBA" id="ARBA00022691"/>
    </source>
</evidence>
<evidence type="ECO:0000256" key="3">
    <source>
        <dbReference type="ARBA" id="ARBA00022573"/>
    </source>
</evidence>
<keyword evidence="3" id="KW-0169">Cobalamin biosynthesis</keyword>